<sequence>MEHLVLPLASTTVIVDFGSRSGIVSGAREAASAHGGNRWGHGVSVGLTPLGVATLLGVPMREVGGNGIELADLMGSVATELPGMLGALRSWDERFDVLEALLGVAFRGGSRSVKLGRVREGVRKHGVEPEAAVTAAWWRLQRAEPPRVGVLADELGVSRRRLERGFRQHIGMSPATVARIARFQRVVGRFGAGASPADAAAGSGFADQSHLARETRAMAGMTPSALAAHLRTPPIVVSQTSKTGGARRF</sequence>
<dbReference type="RefSeq" id="WP_267563639.1">
    <property type="nucleotide sequence ID" value="NZ_JAPNTZ010000005.1"/>
</dbReference>
<evidence type="ECO:0000256" key="3">
    <source>
        <dbReference type="ARBA" id="ARBA00023163"/>
    </source>
</evidence>
<dbReference type="PANTHER" id="PTHR46796">
    <property type="entry name" value="HTH-TYPE TRANSCRIPTIONAL ACTIVATOR RHAS-RELATED"/>
    <property type="match status" value="1"/>
</dbReference>
<keyword evidence="3" id="KW-0804">Transcription</keyword>
<dbReference type="EMBL" id="JAPNTZ010000005">
    <property type="protein sequence ID" value="MCY1139525.1"/>
    <property type="molecule type" value="Genomic_DNA"/>
</dbReference>
<gene>
    <name evidence="5" type="ORF">OWR29_16120</name>
</gene>
<dbReference type="Pfam" id="PF12833">
    <property type="entry name" value="HTH_18"/>
    <property type="match status" value="1"/>
</dbReference>
<feature type="domain" description="HTH araC/xylS-type" evidence="4">
    <location>
        <begin position="130"/>
        <end position="229"/>
    </location>
</feature>
<dbReference type="PANTHER" id="PTHR46796:SF15">
    <property type="entry name" value="BLL1074 PROTEIN"/>
    <property type="match status" value="1"/>
</dbReference>
<keyword evidence="2" id="KW-0238">DNA-binding</keyword>
<dbReference type="PROSITE" id="PS01124">
    <property type="entry name" value="HTH_ARAC_FAMILY_2"/>
    <property type="match status" value="1"/>
</dbReference>
<evidence type="ECO:0000256" key="2">
    <source>
        <dbReference type="ARBA" id="ARBA00023125"/>
    </source>
</evidence>
<dbReference type="Gene3D" id="1.10.10.60">
    <property type="entry name" value="Homeodomain-like"/>
    <property type="match status" value="1"/>
</dbReference>
<dbReference type="InterPro" id="IPR018060">
    <property type="entry name" value="HTH_AraC"/>
</dbReference>
<keyword evidence="6" id="KW-1185">Reference proteome</keyword>
<dbReference type="SMART" id="SM00342">
    <property type="entry name" value="HTH_ARAC"/>
    <property type="match status" value="1"/>
</dbReference>
<accession>A0ABT4B0U8</accession>
<name>A0ABT4B0U8_9ACTN</name>
<comment type="caution">
    <text evidence="5">The sequence shown here is derived from an EMBL/GenBank/DDBJ whole genome shotgun (WGS) entry which is preliminary data.</text>
</comment>
<proteinExistence type="predicted"/>
<evidence type="ECO:0000256" key="1">
    <source>
        <dbReference type="ARBA" id="ARBA00023015"/>
    </source>
</evidence>
<evidence type="ECO:0000259" key="4">
    <source>
        <dbReference type="PROSITE" id="PS01124"/>
    </source>
</evidence>
<organism evidence="5 6">
    <name type="scientific">Paractinoplanes pyxinae</name>
    <dbReference type="NCBI Taxonomy" id="2997416"/>
    <lineage>
        <taxon>Bacteria</taxon>
        <taxon>Bacillati</taxon>
        <taxon>Actinomycetota</taxon>
        <taxon>Actinomycetes</taxon>
        <taxon>Micromonosporales</taxon>
        <taxon>Micromonosporaceae</taxon>
        <taxon>Paractinoplanes</taxon>
    </lineage>
</organism>
<dbReference type="InterPro" id="IPR050204">
    <property type="entry name" value="AraC_XylS_family_regulators"/>
</dbReference>
<keyword evidence="1" id="KW-0805">Transcription regulation</keyword>
<reference evidence="5" key="1">
    <citation type="submission" date="2022-11" db="EMBL/GenBank/DDBJ databases">
        <authorList>
            <person name="Somphong A."/>
            <person name="Phongsopitanun W."/>
        </authorList>
    </citation>
    <scope>NUCLEOTIDE SEQUENCE</scope>
    <source>
        <strain evidence="5">Pm04-4</strain>
    </source>
</reference>
<dbReference type="Proteomes" id="UP001151002">
    <property type="component" value="Unassembled WGS sequence"/>
</dbReference>
<evidence type="ECO:0000313" key="5">
    <source>
        <dbReference type="EMBL" id="MCY1139525.1"/>
    </source>
</evidence>
<evidence type="ECO:0000313" key="6">
    <source>
        <dbReference type="Proteomes" id="UP001151002"/>
    </source>
</evidence>
<protein>
    <submittedName>
        <fullName evidence="5">Helix-turn-helix domain-containing protein</fullName>
    </submittedName>
</protein>